<dbReference type="Proteomes" id="UP001163823">
    <property type="component" value="Chromosome 10"/>
</dbReference>
<dbReference type="EMBL" id="JARAOO010000010">
    <property type="protein sequence ID" value="KAJ7954617.1"/>
    <property type="molecule type" value="Genomic_DNA"/>
</dbReference>
<proteinExistence type="predicted"/>
<accession>A0AAD7LBC6</accession>
<evidence type="ECO:0000313" key="1">
    <source>
        <dbReference type="EMBL" id="KAJ7954617.1"/>
    </source>
</evidence>
<evidence type="ECO:0000313" key="2">
    <source>
        <dbReference type="Proteomes" id="UP001163823"/>
    </source>
</evidence>
<organism evidence="1 2">
    <name type="scientific">Quillaja saponaria</name>
    <name type="common">Soap bark tree</name>
    <dbReference type="NCBI Taxonomy" id="32244"/>
    <lineage>
        <taxon>Eukaryota</taxon>
        <taxon>Viridiplantae</taxon>
        <taxon>Streptophyta</taxon>
        <taxon>Embryophyta</taxon>
        <taxon>Tracheophyta</taxon>
        <taxon>Spermatophyta</taxon>
        <taxon>Magnoliopsida</taxon>
        <taxon>eudicotyledons</taxon>
        <taxon>Gunneridae</taxon>
        <taxon>Pentapetalae</taxon>
        <taxon>rosids</taxon>
        <taxon>fabids</taxon>
        <taxon>Fabales</taxon>
        <taxon>Quillajaceae</taxon>
        <taxon>Quillaja</taxon>
    </lineage>
</organism>
<reference evidence="1" key="1">
    <citation type="journal article" date="2023" name="Science">
        <title>Elucidation of the pathway for biosynthesis of saponin adjuvants from the soapbark tree.</title>
        <authorList>
            <person name="Reed J."/>
            <person name="Orme A."/>
            <person name="El-Demerdash A."/>
            <person name="Owen C."/>
            <person name="Martin L.B.B."/>
            <person name="Misra R.C."/>
            <person name="Kikuchi S."/>
            <person name="Rejzek M."/>
            <person name="Martin A.C."/>
            <person name="Harkess A."/>
            <person name="Leebens-Mack J."/>
            <person name="Louveau T."/>
            <person name="Stephenson M.J."/>
            <person name="Osbourn A."/>
        </authorList>
    </citation>
    <scope>NUCLEOTIDE SEQUENCE</scope>
    <source>
        <strain evidence="1">S10</strain>
    </source>
</reference>
<dbReference type="AlphaFoldDB" id="A0AAD7LBC6"/>
<sequence>MTSFSQTHNPTSLLYHSDYGNQVYNCSCHNPYSVPIQYSFPPRTVVTDRIQVCCSWCLVILTIALRVSKFNCPNCGCHQNSWAVLTKGHFRHMFPIGQPQVPTQNMDHVCNIEESTKGP</sequence>
<protein>
    <submittedName>
        <fullName evidence="1">Uncharacterized protein</fullName>
    </submittedName>
</protein>
<name>A0AAD7LBC6_QUISA</name>
<keyword evidence="2" id="KW-1185">Reference proteome</keyword>
<comment type="caution">
    <text evidence="1">The sequence shown here is derived from an EMBL/GenBank/DDBJ whole genome shotgun (WGS) entry which is preliminary data.</text>
</comment>
<gene>
    <name evidence="1" type="ORF">O6P43_026177</name>
</gene>
<dbReference type="KEGG" id="qsa:O6P43_026177"/>